<dbReference type="OrthoDB" id="78369at2759"/>
<dbReference type="GO" id="GO:0005509">
    <property type="term" value="F:calcium ion binding"/>
    <property type="evidence" value="ECO:0007669"/>
    <property type="project" value="InterPro"/>
</dbReference>
<dbReference type="CDD" id="cd00051">
    <property type="entry name" value="EFh"/>
    <property type="match status" value="1"/>
</dbReference>
<proteinExistence type="predicted"/>
<sequence>MRVVEKIPWPEPSPVDLLAEFGTILGDVPVRRTPPPLARFEAKVNRLKQVSPYAESVVERPPKATLSPAQVAARRVRKMALEHLQYDINQEVAGASTPESLAFDLKTWLRELDECASSLDAPAKPSKGVGSAPALVLVPVTSEQAPAPQQRSPPRQSSRLQSPPRQSSHKKSPTRQSPPQHRRQSPPRGSEAVPGQLSELDEDENDPEYIRPFAHLEPQDLKSMQNSKALSPPKPDRQAKQFQVARWLSQRIRNRVYSKEVQARLASALHANPGLGLWKDEVASRLATEMSADTVFGDGSEGNARPFAEDAEAFATALERDWIDRKARDIKGRAATEYADGHVAAALTTLANGAALMSAAGVAPPTKSSWGFNYTLEAHALATTIQMLYRRRHRRRVRATWRLQTAWRGFHARRAYARRRWLRQESAVYIQRWWHVHTADKEAMRLRIQTAARRKLARLRVVRLHRATKCLHKWVRLWLVRALARIRLGRASRASTAITRVVRGFLGRRRVRWLRKVIAADEVTRLTQEEAYIERFSTIRLKDFNLYLAEAGVRRVRDLAKKLKADDALRARSRVHWTPTQLRRARLQDVFASYDMDGSGTIDADELKPLFDELGIPMDRAELDRALAAMDESGDGVVDVDEFCAYLEAPERAGGPAGLWLLKAQLGLRAVANWFTAATYKAHARRRLAHEERTRLRPELRQAFRADYPPRFACPLCHAPFCFYMPFWQHTRRRACRRAVASAEADAIAIDEDNLLAEDEQELVDARLAQVEREVFLYLATPPGERVLKTDAARLDAFVEGISRKQPARQLVRDAAAARELFYAHDVVETDAIDVYVAWNVSGGCRTRRFAFQDVMHELGLALGTKEFAACFAAIDSETAGCISCERFLSWLQRSPHLFTWRSRLSQALRRFWTRKATRRTRQAAACILSRERAIAEEEVRATYRAAHPPVAVCPLCFAGFWREEQGLLHAEDTWLHQRDAAYRLRRDKRIGLAADTSSVLHDAAKAHVEADRAQRARKARHFCRRREGRRAISAVASHVLQQLQLAKGRTKGSGKLFDLLFNLLDVDRAGAIATAAVGPLLTFFEYPSVAAALPALLPILDPDASGRVSHAAFVSWFEAVGKAEIEAVASEGFPSHLLQPLLLRLRVRRLATFIVGSTYAAPGRTLAHIVHLGGGDIDAYLASAQGQLAILDEDARIRVLQSRDRLPRAMLVGRLFDFANNASVAVRDLPAVLRALHYPSDVSTVRAVMSAQSSGSAAVAYGALLSWLARATARDKVFALKYCVVRLWHALQRQPRRRLATSVVAARYRRQLLEEVAPEAAASESPPAHLVIAKSEQYCESSVGKAAIAAKVAELAPLQRAFAAATRGRPLHEWRHARASFLFRLFEKQHPGAVEVQDLSMILRHLCHPSAREPNAPLRLLRFLNLDASTTTVSETAFHRWLDTDGSKVQPRRWRYWVRTPSLKELATAVVRFEYRQALEAATQPSVALDFVAKVDAYCSSIAGQHAIDDEENRVRALYEQVARRTALATTAERAEANATLLFRLFDLDSSGFVDAAELATLLQFLSLPHDPLAVDHVLRTVNADGALSEAAFCAWCRPVLAKSVVLVHRQLGKQLRAVAQSIVAARYRQTLFKAR</sequence>
<feature type="domain" description="EF-hand" evidence="5">
    <location>
        <begin position="1535"/>
        <end position="1570"/>
    </location>
</feature>
<dbReference type="PROSITE" id="PS00018">
    <property type="entry name" value="EF_HAND_1"/>
    <property type="match status" value="3"/>
</dbReference>
<dbReference type="Pfam" id="PF13202">
    <property type="entry name" value="EF-hand_5"/>
    <property type="match status" value="1"/>
</dbReference>
<dbReference type="InterPro" id="IPR002048">
    <property type="entry name" value="EF_hand_dom"/>
</dbReference>
<feature type="region of interest" description="Disordered" evidence="4">
    <location>
        <begin position="143"/>
        <end position="203"/>
    </location>
</feature>
<dbReference type="Proteomes" id="UP000243579">
    <property type="component" value="Unassembled WGS sequence"/>
</dbReference>
<name>A0A1V9YLD2_ACHHY</name>
<protein>
    <recommendedName>
        <fullName evidence="1">Calmodulin</fullName>
    </recommendedName>
</protein>
<dbReference type="SMART" id="SM00015">
    <property type="entry name" value="IQ"/>
    <property type="match status" value="4"/>
</dbReference>
<dbReference type="PROSITE" id="PS50096">
    <property type="entry name" value="IQ"/>
    <property type="match status" value="2"/>
</dbReference>
<dbReference type="InterPro" id="IPR050230">
    <property type="entry name" value="CALM/Myosin/TropC-like"/>
</dbReference>
<reference evidence="6 7" key="1">
    <citation type="journal article" date="2014" name="Genome Biol. Evol.">
        <title>The secreted proteins of Achlya hypogyna and Thraustotheca clavata identify the ancestral oomycete secretome and reveal gene acquisitions by horizontal gene transfer.</title>
        <authorList>
            <person name="Misner I."/>
            <person name="Blouin N."/>
            <person name="Leonard G."/>
            <person name="Richards T.A."/>
            <person name="Lane C.E."/>
        </authorList>
    </citation>
    <scope>NUCLEOTIDE SEQUENCE [LARGE SCALE GENOMIC DNA]</scope>
    <source>
        <strain evidence="6 7">ATCC 48635</strain>
    </source>
</reference>
<dbReference type="SUPFAM" id="SSF47473">
    <property type="entry name" value="EF-hand"/>
    <property type="match status" value="2"/>
</dbReference>
<dbReference type="STRING" id="1202772.A0A1V9YLD2"/>
<gene>
    <name evidence="6" type="ORF">ACHHYP_10464</name>
</gene>
<keyword evidence="2" id="KW-0677">Repeat</keyword>
<feature type="region of interest" description="Disordered" evidence="4">
    <location>
        <begin position="216"/>
        <end position="241"/>
    </location>
</feature>
<dbReference type="GO" id="GO:0016460">
    <property type="term" value="C:myosin II complex"/>
    <property type="evidence" value="ECO:0007669"/>
    <property type="project" value="TreeGrafter"/>
</dbReference>
<dbReference type="SMART" id="SM00054">
    <property type="entry name" value="EFh"/>
    <property type="match status" value="3"/>
</dbReference>
<feature type="compositionally biased region" description="Low complexity" evidence="4">
    <location>
        <begin position="144"/>
        <end position="166"/>
    </location>
</feature>
<keyword evidence="7" id="KW-1185">Reference proteome</keyword>
<dbReference type="PANTHER" id="PTHR23048:SF0">
    <property type="entry name" value="CALMODULIN LIKE 3"/>
    <property type="match status" value="1"/>
</dbReference>
<evidence type="ECO:0000256" key="2">
    <source>
        <dbReference type="ARBA" id="ARBA00022737"/>
    </source>
</evidence>
<dbReference type="InterPro" id="IPR000048">
    <property type="entry name" value="IQ_motif_EF-hand-BS"/>
</dbReference>
<dbReference type="PROSITE" id="PS50222">
    <property type="entry name" value="EF_HAND_2"/>
    <property type="match status" value="3"/>
</dbReference>
<keyword evidence="3" id="KW-0106">Calcium</keyword>
<evidence type="ECO:0000256" key="4">
    <source>
        <dbReference type="SAM" id="MobiDB-lite"/>
    </source>
</evidence>
<dbReference type="EMBL" id="JNBR01001501">
    <property type="protein sequence ID" value="OQR86520.1"/>
    <property type="molecule type" value="Genomic_DNA"/>
</dbReference>
<dbReference type="InterPro" id="IPR011992">
    <property type="entry name" value="EF-hand-dom_pair"/>
</dbReference>
<comment type="caution">
    <text evidence="6">The sequence shown here is derived from an EMBL/GenBank/DDBJ whole genome shotgun (WGS) entry which is preliminary data.</text>
</comment>
<dbReference type="PANTHER" id="PTHR23048">
    <property type="entry name" value="MYOSIN LIGHT CHAIN 1, 3"/>
    <property type="match status" value="1"/>
</dbReference>
<evidence type="ECO:0000313" key="6">
    <source>
        <dbReference type="EMBL" id="OQR86520.1"/>
    </source>
</evidence>
<feature type="domain" description="EF-hand" evidence="5">
    <location>
        <begin position="618"/>
        <end position="653"/>
    </location>
</feature>
<evidence type="ECO:0000256" key="3">
    <source>
        <dbReference type="ARBA" id="ARBA00022837"/>
    </source>
</evidence>
<accession>A0A1V9YLD2</accession>
<organism evidence="6 7">
    <name type="scientific">Achlya hypogyna</name>
    <name type="common">Oomycete</name>
    <name type="synonym">Protoachlya hypogyna</name>
    <dbReference type="NCBI Taxonomy" id="1202772"/>
    <lineage>
        <taxon>Eukaryota</taxon>
        <taxon>Sar</taxon>
        <taxon>Stramenopiles</taxon>
        <taxon>Oomycota</taxon>
        <taxon>Saprolegniomycetes</taxon>
        <taxon>Saprolegniales</taxon>
        <taxon>Achlyaceae</taxon>
        <taxon>Achlya</taxon>
    </lineage>
</organism>
<evidence type="ECO:0000313" key="7">
    <source>
        <dbReference type="Proteomes" id="UP000243579"/>
    </source>
</evidence>
<dbReference type="Pfam" id="PF13499">
    <property type="entry name" value="EF-hand_7"/>
    <property type="match status" value="1"/>
</dbReference>
<feature type="domain" description="EF-hand" evidence="5">
    <location>
        <begin position="582"/>
        <end position="617"/>
    </location>
</feature>
<dbReference type="InterPro" id="IPR018247">
    <property type="entry name" value="EF_Hand_1_Ca_BS"/>
</dbReference>
<dbReference type="Gene3D" id="1.10.238.10">
    <property type="entry name" value="EF-hand"/>
    <property type="match status" value="2"/>
</dbReference>
<evidence type="ECO:0000259" key="5">
    <source>
        <dbReference type="PROSITE" id="PS50222"/>
    </source>
</evidence>
<evidence type="ECO:0000256" key="1">
    <source>
        <dbReference type="ARBA" id="ARBA00020786"/>
    </source>
</evidence>